<proteinExistence type="predicted"/>
<dbReference type="Gene3D" id="3.30.1490.150">
    <property type="entry name" value="Hypothetical protein ph0010, domain 2"/>
    <property type="match status" value="1"/>
</dbReference>
<dbReference type="eggNOG" id="COG2078">
    <property type="taxonomic scope" value="Bacteria"/>
</dbReference>
<organism evidence="2 3">
    <name type="scientific">Thermanaerovibrio acidaminovorans (strain ATCC 49978 / DSM 6589 / Su883)</name>
    <name type="common">Selenomonas acidaminovorans</name>
    <dbReference type="NCBI Taxonomy" id="525903"/>
    <lineage>
        <taxon>Bacteria</taxon>
        <taxon>Thermotogati</taxon>
        <taxon>Synergistota</taxon>
        <taxon>Synergistia</taxon>
        <taxon>Synergistales</taxon>
        <taxon>Synergistaceae</taxon>
        <taxon>Thermanaerovibrio</taxon>
    </lineage>
</organism>
<dbReference type="STRING" id="525903.Taci_0918"/>
<dbReference type="PANTHER" id="PTHR13016:SF0">
    <property type="entry name" value="AMME SYNDROME CANDIDATE GENE 1 PROTEIN"/>
    <property type="match status" value="1"/>
</dbReference>
<dbReference type="eggNOG" id="COG3885">
    <property type="taxonomic scope" value="Bacteria"/>
</dbReference>
<dbReference type="NCBIfam" id="TIGR04335">
    <property type="entry name" value="AmmeMemoSam_A"/>
    <property type="match status" value="1"/>
</dbReference>
<evidence type="ECO:0000313" key="2">
    <source>
        <dbReference type="EMBL" id="ACZ19150.1"/>
    </source>
</evidence>
<evidence type="ECO:0000313" key="3">
    <source>
        <dbReference type="Proteomes" id="UP000002030"/>
    </source>
</evidence>
<dbReference type="EnsemblBacteria" id="ACZ19150">
    <property type="protein sequence ID" value="ACZ19150"/>
    <property type="gene ID" value="Taci_0918"/>
</dbReference>
<dbReference type="GO" id="GO:0008198">
    <property type="term" value="F:ferrous iron binding"/>
    <property type="evidence" value="ECO:0007669"/>
    <property type="project" value="InterPro"/>
</dbReference>
<dbReference type="Proteomes" id="UP000002030">
    <property type="component" value="Chromosome"/>
</dbReference>
<dbReference type="InterPro" id="IPR023473">
    <property type="entry name" value="AMMECR1"/>
</dbReference>
<dbReference type="SUPFAM" id="SSF53213">
    <property type="entry name" value="LigB-like"/>
    <property type="match status" value="1"/>
</dbReference>
<dbReference type="AlphaFoldDB" id="D1BA47"/>
<dbReference type="InterPro" id="IPR002733">
    <property type="entry name" value="AMMECR1_domain"/>
</dbReference>
<protein>
    <submittedName>
        <fullName evidence="2">AMMECR1 domain protein</fullName>
    </submittedName>
</protein>
<accession>D1BA47</accession>
<dbReference type="Gene3D" id="3.30.700.20">
    <property type="entry name" value="Hypothetical protein ph0010, domain 1"/>
    <property type="match status" value="1"/>
</dbReference>
<dbReference type="Pfam" id="PF02900">
    <property type="entry name" value="LigB"/>
    <property type="match status" value="1"/>
</dbReference>
<dbReference type="InterPro" id="IPR027623">
    <property type="entry name" value="AmmeMemoSam_A"/>
</dbReference>
<dbReference type="SUPFAM" id="SSF143447">
    <property type="entry name" value="AMMECR1-like"/>
    <property type="match status" value="1"/>
</dbReference>
<dbReference type="InterPro" id="IPR036071">
    <property type="entry name" value="AMMECR1_dom_sf"/>
</dbReference>
<dbReference type="CDD" id="cd07951">
    <property type="entry name" value="ED_3B_N_AMMECR1"/>
    <property type="match status" value="1"/>
</dbReference>
<feature type="domain" description="AMMECR1" evidence="1">
    <location>
        <begin position="260"/>
        <end position="436"/>
    </location>
</feature>
<evidence type="ECO:0000259" key="1">
    <source>
        <dbReference type="PROSITE" id="PS51112"/>
    </source>
</evidence>
<dbReference type="PANTHER" id="PTHR13016">
    <property type="entry name" value="AMMECR1 HOMOLOG"/>
    <property type="match status" value="1"/>
</dbReference>
<dbReference type="OrthoDB" id="159752at2"/>
<dbReference type="Gene3D" id="3.40.830.10">
    <property type="entry name" value="LigB-like"/>
    <property type="match status" value="1"/>
</dbReference>
<dbReference type="KEGG" id="tai:Taci_0918"/>
<name>D1BA47_THEAS</name>
<dbReference type="InterPro" id="IPR027485">
    <property type="entry name" value="AMMECR1_N"/>
</dbReference>
<gene>
    <name evidence="2" type="ordered locus">Taci_0918</name>
</gene>
<dbReference type="Pfam" id="PF01871">
    <property type="entry name" value="AMMECR1"/>
    <property type="match status" value="1"/>
</dbReference>
<reference evidence="2 3" key="1">
    <citation type="journal article" date="2009" name="Stand. Genomic Sci.">
        <title>Complete genome sequence of Thermanaerovibrio acidaminovorans type strain (Su883).</title>
        <authorList>
            <person name="Chovatia M."/>
            <person name="Sikorski J."/>
            <person name="Schroder M."/>
            <person name="Lapidus A."/>
            <person name="Nolan M."/>
            <person name="Tice H."/>
            <person name="Glavina Del Rio T."/>
            <person name="Copeland A."/>
            <person name="Cheng J.F."/>
            <person name="Lucas S."/>
            <person name="Chen F."/>
            <person name="Bruce D."/>
            <person name="Goodwin L."/>
            <person name="Pitluck S."/>
            <person name="Ivanova N."/>
            <person name="Mavromatis K."/>
            <person name="Ovchinnikova G."/>
            <person name="Pati A."/>
            <person name="Chen A."/>
            <person name="Palaniappan K."/>
            <person name="Land M."/>
            <person name="Hauser L."/>
            <person name="Chang Y.J."/>
            <person name="Jeffries C.D."/>
            <person name="Chain P."/>
            <person name="Saunders E."/>
            <person name="Detter J.C."/>
            <person name="Brettin T."/>
            <person name="Rohde M."/>
            <person name="Goker M."/>
            <person name="Spring S."/>
            <person name="Bristow J."/>
            <person name="Markowitz V."/>
            <person name="Hugenholtz P."/>
            <person name="Kyrpides N.C."/>
            <person name="Klenk H.P."/>
            <person name="Eisen J.A."/>
        </authorList>
    </citation>
    <scope>NUCLEOTIDE SEQUENCE [LARGE SCALE GENOMIC DNA]</scope>
    <source>
        <strain evidence="3">ATCC 49978 / DSM 6589 / Su883</strain>
    </source>
</reference>
<sequence length="436" mass="47338">MLKWACLMPHPPVLIPQVGMGREVDARRTLDGIEKLNLLLPKFNKDVVVSMSPHFPYLPGRLVVGAGERYFGDMSRFGAPNVCGDYNGVPSLASELKEALGDSVTVELESRTRVLDHSTFVPLLLLQRGGRRPGGLIPANPVGLSRQCAYDLGRRLAEVLDQMDGEFGLLCSGDLSHRLSPGAPDGFSTFGRTFDDLVVAALSSGDPRELLALEEERIAEAGQCGLNSVLVLIGASRGPIRVLSYEGPFGVGYAVAVSRPQVHPYVEFVRFVLMDAVRGALPDVSALSRLAGGSREIWDRRSGCFVSLYDSKGDLRGCIGTVEPSSLSLAFEMAKNASAAALEDPRFMPVKLDELPDLKISVDVLSPLEEALVQDLDPKRFGVLVRSGNKRGVLLPDLPGVNSVEEQLAIAKRKAGIDQDEDVQIFRFTVERYKEP</sequence>
<dbReference type="PROSITE" id="PS51112">
    <property type="entry name" value="AMMECR1"/>
    <property type="match status" value="1"/>
</dbReference>
<dbReference type="EMBL" id="CP001818">
    <property type="protein sequence ID" value="ACZ19150.1"/>
    <property type="molecule type" value="Genomic_DNA"/>
</dbReference>
<dbReference type="HOGENOM" id="CLU_048702_0_0_0"/>
<dbReference type="InterPro" id="IPR004183">
    <property type="entry name" value="Xdiol_dOase_suB"/>
</dbReference>
<dbReference type="GO" id="GO:0016702">
    <property type="term" value="F:oxidoreductase activity, acting on single donors with incorporation of molecular oxygen, incorporation of two atoms of oxygen"/>
    <property type="evidence" value="ECO:0007669"/>
    <property type="project" value="UniProtKB-ARBA"/>
</dbReference>
<keyword evidence="3" id="KW-1185">Reference proteome</keyword>